<evidence type="ECO:0000256" key="6">
    <source>
        <dbReference type="ARBA" id="ARBA00023077"/>
    </source>
</evidence>
<keyword evidence="6 11" id="KW-0798">TonB box</keyword>
<evidence type="ECO:0000256" key="9">
    <source>
        <dbReference type="ARBA" id="ARBA00023237"/>
    </source>
</evidence>
<feature type="domain" description="TonB-dependent receptor-like beta-barrel" evidence="13">
    <location>
        <begin position="224"/>
        <end position="634"/>
    </location>
</feature>
<protein>
    <submittedName>
        <fullName evidence="15">Vitamin B12 transporter</fullName>
    </submittedName>
</protein>
<evidence type="ECO:0000259" key="13">
    <source>
        <dbReference type="Pfam" id="PF00593"/>
    </source>
</evidence>
<evidence type="ECO:0000256" key="7">
    <source>
        <dbReference type="ARBA" id="ARBA00023136"/>
    </source>
</evidence>
<dbReference type="PANTHER" id="PTHR30069:SF29">
    <property type="entry name" value="HEMOGLOBIN AND HEMOGLOBIN-HAPTOGLOBIN-BINDING PROTEIN 1-RELATED"/>
    <property type="match status" value="1"/>
</dbReference>
<dbReference type="Gene3D" id="2.170.130.10">
    <property type="entry name" value="TonB-dependent receptor, plug domain"/>
    <property type="match status" value="1"/>
</dbReference>
<dbReference type="InterPro" id="IPR037066">
    <property type="entry name" value="Plug_dom_sf"/>
</dbReference>
<gene>
    <name evidence="15" type="ORF">LV89_01745</name>
</gene>
<keyword evidence="16" id="KW-1185">Reference proteome</keyword>
<dbReference type="InterPro" id="IPR039426">
    <property type="entry name" value="TonB-dep_rcpt-like"/>
</dbReference>
<dbReference type="InterPro" id="IPR000531">
    <property type="entry name" value="Beta-barrel_TonB"/>
</dbReference>
<dbReference type="AlphaFoldDB" id="A0A316EW88"/>
<keyword evidence="4 10" id="KW-0812">Transmembrane</keyword>
<dbReference type="EMBL" id="QGGO01000007">
    <property type="protein sequence ID" value="PWK27431.1"/>
    <property type="molecule type" value="Genomic_DNA"/>
</dbReference>
<dbReference type="GO" id="GO:0015344">
    <property type="term" value="F:siderophore uptake transmembrane transporter activity"/>
    <property type="evidence" value="ECO:0007669"/>
    <property type="project" value="TreeGrafter"/>
</dbReference>
<evidence type="ECO:0000313" key="16">
    <source>
        <dbReference type="Proteomes" id="UP000245489"/>
    </source>
</evidence>
<keyword evidence="3 10" id="KW-1134">Transmembrane beta strand</keyword>
<keyword evidence="9 10" id="KW-0998">Cell outer membrane</keyword>
<feature type="chain" id="PRO_5016377063" evidence="12">
    <location>
        <begin position="23"/>
        <end position="660"/>
    </location>
</feature>
<dbReference type="GO" id="GO:0009279">
    <property type="term" value="C:cell outer membrane"/>
    <property type="evidence" value="ECO:0007669"/>
    <property type="project" value="UniProtKB-SubCell"/>
</dbReference>
<dbReference type="Proteomes" id="UP000245489">
    <property type="component" value="Unassembled WGS sequence"/>
</dbReference>
<name>A0A316EW88_9BACT</name>
<evidence type="ECO:0000256" key="3">
    <source>
        <dbReference type="ARBA" id="ARBA00022452"/>
    </source>
</evidence>
<dbReference type="Gene3D" id="2.40.170.20">
    <property type="entry name" value="TonB-dependent receptor, beta-barrel domain"/>
    <property type="match status" value="1"/>
</dbReference>
<evidence type="ECO:0000313" key="15">
    <source>
        <dbReference type="EMBL" id="PWK27431.1"/>
    </source>
</evidence>
<feature type="signal peptide" evidence="12">
    <location>
        <begin position="1"/>
        <end position="22"/>
    </location>
</feature>
<keyword evidence="8" id="KW-0675">Receptor</keyword>
<reference evidence="15 16" key="1">
    <citation type="submission" date="2018-05" db="EMBL/GenBank/DDBJ databases">
        <title>Genomic Encyclopedia of Archaeal and Bacterial Type Strains, Phase II (KMG-II): from individual species to whole genera.</title>
        <authorList>
            <person name="Goeker M."/>
        </authorList>
    </citation>
    <scope>NUCLEOTIDE SEQUENCE [LARGE SCALE GENOMIC DNA]</scope>
    <source>
        <strain evidence="15 16">DSM 22214</strain>
    </source>
</reference>
<evidence type="ECO:0000256" key="12">
    <source>
        <dbReference type="SAM" id="SignalP"/>
    </source>
</evidence>
<dbReference type="Pfam" id="PF07715">
    <property type="entry name" value="Plug"/>
    <property type="match status" value="1"/>
</dbReference>
<dbReference type="CDD" id="cd01347">
    <property type="entry name" value="ligand_gated_channel"/>
    <property type="match status" value="1"/>
</dbReference>
<evidence type="ECO:0000259" key="14">
    <source>
        <dbReference type="Pfam" id="PF07715"/>
    </source>
</evidence>
<comment type="caution">
    <text evidence="15">The sequence shown here is derived from an EMBL/GenBank/DDBJ whole genome shotgun (WGS) entry which is preliminary data.</text>
</comment>
<comment type="subcellular location">
    <subcellularLocation>
        <location evidence="1 10">Cell outer membrane</location>
        <topology evidence="1 10">Multi-pass membrane protein</topology>
    </subcellularLocation>
</comment>
<evidence type="ECO:0000256" key="4">
    <source>
        <dbReference type="ARBA" id="ARBA00022692"/>
    </source>
</evidence>
<dbReference type="PANTHER" id="PTHR30069">
    <property type="entry name" value="TONB-DEPENDENT OUTER MEMBRANE RECEPTOR"/>
    <property type="match status" value="1"/>
</dbReference>
<evidence type="ECO:0000256" key="2">
    <source>
        <dbReference type="ARBA" id="ARBA00022448"/>
    </source>
</evidence>
<dbReference type="InterPro" id="IPR036942">
    <property type="entry name" value="Beta-barrel_TonB_sf"/>
</dbReference>
<comment type="similarity">
    <text evidence="10 11">Belongs to the TonB-dependent receptor family.</text>
</comment>
<evidence type="ECO:0000256" key="8">
    <source>
        <dbReference type="ARBA" id="ARBA00023170"/>
    </source>
</evidence>
<dbReference type="GO" id="GO:0044718">
    <property type="term" value="P:siderophore transmembrane transport"/>
    <property type="evidence" value="ECO:0007669"/>
    <property type="project" value="TreeGrafter"/>
</dbReference>
<proteinExistence type="inferred from homology"/>
<evidence type="ECO:0000256" key="1">
    <source>
        <dbReference type="ARBA" id="ARBA00004571"/>
    </source>
</evidence>
<feature type="domain" description="TonB-dependent receptor plug" evidence="14">
    <location>
        <begin position="48"/>
        <end position="157"/>
    </location>
</feature>
<keyword evidence="7 10" id="KW-0472">Membrane</keyword>
<dbReference type="SUPFAM" id="SSF56935">
    <property type="entry name" value="Porins"/>
    <property type="match status" value="1"/>
</dbReference>
<sequence length="660" mass="73879">MLKTLQKIFLFVGLCFAQFTFAQNNVSTVANKNLDEVIITGNKTEQKQSQTGKVVTILSDSILQKYQSQTITELLTRQAGFMIVGSQNTSGTNQDVYLRGASTGNTLILIDGMPVYDPSGISSNFDLNMITVAECERIEILKGAQSTLYGSDAVAGVINIFTKKGKSNQPISGSASVNAGSYGTYRATVGINGAFNKGYYNVQYTRLQSDGFSAAFDKDGNKGFDNDGIRQNNILANVGYNLTKNLQVKFRTLINGYKNDIDAGAFADEKDYTIDQKFKMFALGLVHSYAKGKLTFNYGYSKSERNFVDDSTSVEKGAFNKYVKQFYGGDTHYAEIYNSLKINDDFELVAGADYRFANTDQTYVSYSQYGKYASPALGADTAKTNIFSVYASGLLKTNAGFFLELGGRYNNHSLYGSNFTYSFNPSYLIDDQLKVFVNLSSGFKAPSLYQLYSPYGNKGLKPEKSVSTEAGIQAFSKDKNSNIRVLYFDRNIKDVIYFESLSKAPYGRYINFDKQHDYGWEVEGKTQIGKFNLWANVTLLQGAITTQIAKKDTTYNNLFRRPESIINFGIGYSVSPKLYVSTNLRSIGKRTDRFYNSATFKTESVTLNAYTTLDFYAEYKFTKNIKAYVDLKNITDEQYFDVYGYNSRRFNFMTGLSITF</sequence>
<dbReference type="PROSITE" id="PS52016">
    <property type="entry name" value="TONB_DEPENDENT_REC_3"/>
    <property type="match status" value="1"/>
</dbReference>
<evidence type="ECO:0000256" key="5">
    <source>
        <dbReference type="ARBA" id="ARBA00022729"/>
    </source>
</evidence>
<evidence type="ECO:0000256" key="10">
    <source>
        <dbReference type="PROSITE-ProRule" id="PRU01360"/>
    </source>
</evidence>
<evidence type="ECO:0000256" key="11">
    <source>
        <dbReference type="RuleBase" id="RU003357"/>
    </source>
</evidence>
<dbReference type="InterPro" id="IPR012910">
    <property type="entry name" value="Plug_dom"/>
</dbReference>
<accession>A0A316EW88</accession>
<keyword evidence="5 12" id="KW-0732">Signal</keyword>
<organism evidence="15 16">
    <name type="scientific">Arcicella aurantiaca</name>
    <dbReference type="NCBI Taxonomy" id="591202"/>
    <lineage>
        <taxon>Bacteria</taxon>
        <taxon>Pseudomonadati</taxon>
        <taxon>Bacteroidota</taxon>
        <taxon>Cytophagia</taxon>
        <taxon>Cytophagales</taxon>
        <taxon>Flectobacillaceae</taxon>
        <taxon>Arcicella</taxon>
    </lineage>
</organism>
<keyword evidence="2 10" id="KW-0813">Transport</keyword>
<dbReference type="Pfam" id="PF00593">
    <property type="entry name" value="TonB_dep_Rec_b-barrel"/>
    <property type="match status" value="1"/>
</dbReference>